<evidence type="ECO:0000256" key="1">
    <source>
        <dbReference type="PROSITE-ProRule" id="PRU00371"/>
    </source>
</evidence>
<evidence type="ECO:0000259" key="4">
    <source>
        <dbReference type="PROSITE" id="PS51029"/>
    </source>
</evidence>
<dbReference type="SMART" id="SM00595">
    <property type="entry name" value="MADF"/>
    <property type="match status" value="1"/>
</dbReference>
<dbReference type="GO" id="GO:0003677">
    <property type="term" value="F:DNA binding"/>
    <property type="evidence" value="ECO:0007669"/>
    <property type="project" value="InterPro"/>
</dbReference>
<dbReference type="InterPro" id="IPR006578">
    <property type="entry name" value="MADF-dom"/>
</dbReference>
<feature type="compositionally biased region" description="Polar residues" evidence="3">
    <location>
        <begin position="13"/>
        <end position="27"/>
    </location>
</feature>
<dbReference type="PANTHER" id="PTHR12243">
    <property type="entry name" value="MADF DOMAIN TRANSCRIPTION FACTOR"/>
    <property type="match status" value="1"/>
</dbReference>
<organism evidence="6">
    <name type="scientific">Pectinophora gossypiella</name>
    <name type="common">Cotton pink bollworm</name>
    <name type="synonym">Depressaria gossypiella</name>
    <dbReference type="NCBI Taxonomy" id="13191"/>
    <lineage>
        <taxon>Eukaryota</taxon>
        <taxon>Metazoa</taxon>
        <taxon>Ecdysozoa</taxon>
        <taxon>Arthropoda</taxon>
        <taxon>Hexapoda</taxon>
        <taxon>Insecta</taxon>
        <taxon>Pterygota</taxon>
        <taxon>Neoptera</taxon>
        <taxon>Endopterygota</taxon>
        <taxon>Lepidoptera</taxon>
        <taxon>Glossata</taxon>
        <taxon>Ditrysia</taxon>
        <taxon>Gelechioidea</taxon>
        <taxon>Gelechiidae</taxon>
        <taxon>Apatetrinae</taxon>
        <taxon>Pectinophora</taxon>
    </lineage>
</organism>
<evidence type="ECO:0008006" key="7">
    <source>
        <dbReference type="Google" id="ProtNLM"/>
    </source>
</evidence>
<feature type="region of interest" description="Disordered" evidence="3">
    <location>
        <begin position="1"/>
        <end position="27"/>
    </location>
</feature>
<evidence type="ECO:0000259" key="5">
    <source>
        <dbReference type="PROSITE" id="PS51031"/>
    </source>
</evidence>
<dbReference type="PROSITE" id="PS51031">
    <property type="entry name" value="BESS"/>
    <property type="match status" value="1"/>
</dbReference>
<reference evidence="6" key="1">
    <citation type="submission" date="2015-09" db="EMBL/GenBank/DDBJ databases">
        <title>De novo assembly of Pectinophora gossypiella (Pink Bollworm) gut transcriptome.</title>
        <authorList>
            <person name="Tassone E.E."/>
        </authorList>
    </citation>
    <scope>NUCLEOTIDE SEQUENCE</scope>
</reference>
<dbReference type="OrthoDB" id="6487365at2759"/>
<evidence type="ECO:0000313" key="6">
    <source>
        <dbReference type="EMBL" id="JAT82267.1"/>
    </source>
</evidence>
<feature type="coiled-coil region" evidence="2">
    <location>
        <begin position="213"/>
        <end position="245"/>
    </location>
</feature>
<dbReference type="EMBL" id="GDQN01008787">
    <property type="protein sequence ID" value="JAT82267.1"/>
    <property type="molecule type" value="Transcribed_RNA"/>
</dbReference>
<evidence type="ECO:0000256" key="3">
    <source>
        <dbReference type="SAM" id="MobiDB-lite"/>
    </source>
</evidence>
<keyword evidence="2" id="KW-0175">Coiled coil</keyword>
<feature type="compositionally biased region" description="Basic residues" evidence="3">
    <location>
        <begin position="1"/>
        <end position="10"/>
    </location>
</feature>
<dbReference type="AlphaFoldDB" id="A0A1E1W5K5"/>
<evidence type="ECO:0000256" key="2">
    <source>
        <dbReference type="SAM" id="Coils"/>
    </source>
</evidence>
<dbReference type="Pfam" id="PF10545">
    <property type="entry name" value="MADF_DNA_bdg"/>
    <property type="match status" value="1"/>
</dbReference>
<dbReference type="PANTHER" id="PTHR12243:SF67">
    <property type="entry name" value="COREPRESSOR OF PANGOLIN, ISOFORM A-RELATED"/>
    <property type="match status" value="1"/>
</dbReference>
<proteinExistence type="predicted"/>
<dbReference type="GO" id="GO:0005634">
    <property type="term" value="C:nucleus"/>
    <property type="evidence" value="ECO:0007669"/>
    <property type="project" value="UniProtKB-SubCell"/>
</dbReference>
<feature type="domain" description="MADF" evidence="4">
    <location>
        <begin position="44"/>
        <end position="138"/>
    </location>
</feature>
<comment type="subcellular location">
    <subcellularLocation>
        <location evidence="1">Nucleus</location>
    </subcellularLocation>
</comment>
<gene>
    <name evidence="6" type="ORF">g.2774</name>
</gene>
<protein>
    <recommendedName>
        <fullName evidence="7">MADF domain-containing protein</fullName>
    </recommendedName>
</protein>
<feature type="domain" description="BESS" evidence="5">
    <location>
        <begin position="241"/>
        <end position="280"/>
    </location>
</feature>
<dbReference type="PROSITE" id="PS51029">
    <property type="entry name" value="MADF"/>
    <property type="match status" value="1"/>
</dbReference>
<dbReference type="InterPro" id="IPR004210">
    <property type="entry name" value="BESS_motif"/>
</dbReference>
<accession>A0A1E1W5K5</accession>
<feature type="region of interest" description="Disordered" evidence="3">
    <location>
        <begin position="181"/>
        <end position="200"/>
    </location>
</feature>
<dbReference type="InterPro" id="IPR039353">
    <property type="entry name" value="TF_Adf1"/>
</dbReference>
<keyword evidence="1" id="KW-0539">Nucleus</keyword>
<sequence length="324" mass="37910">LAHRRAHCHATQRPYTKQVMSSRADSVSTETELLGKRPVIDTEELIERIQDKPELWDSRHPLFKSKPAATLAWEEVKLAFPTARIYDLKRKWKNLKDSFRKEHRKRSEVLLSLEYPGINPDSTWRHYNSLEFLKEDEAYAASLNAPGRGKFQEDMKDSSCDEGEVMEFQDKTPQLKTYSRTNTIRGSPVPSPQAQTLEPQANNGIKRPNAIRAEFLEIEKKKLKLLEQEIEKQKKEERNEKSEDYHFLMSILPQMEKLHPTQKLRIRNKINQALLEELTVVKTEPQEASIDLPQTYNEPQNPFTDLKNDTECVDYKVEIEDNFF</sequence>
<dbReference type="Pfam" id="PF02944">
    <property type="entry name" value="BESS"/>
    <property type="match status" value="1"/>
</dbReference>
<name>A0A1E1W5K5_PECGO</name>
<feature type="non-terminal residue" evidence="6">
    <location>
        <position position="1"/>
    </location>
</feature>